<dbReference type="SUPFAM" id="SSF54427">
    <property type="entry name" value="NTF2-like"/>
    <property type="match status" value="1"/>
</dbReference>
<dbReference type="InterPro" id="IPR032710">
    <property type="entry name" value="NTF2-like_dom_sf"/>
</dbReference>
<gene>
    <name evidence="1" type="ORF">XAT740_LOCUS42943</name>
</gene>
<sequence length="116" mass="13767">MSTVHDIISAKHRRMEFLWNSKQLKEMVMSIYTPDAQLFYFGDLHIKGHDEILQDFETNYEPNLQLTLIEILNVSDDYIMVLSAYKTSAEGHYQSIWKKTGEDWKMVREFCNDILN</sequence>
<evidence type="ECO:0000313" key="2">
    <source>
        <dbReference type="Proteomes" id="UP000663828"/>
    </source>
</evidence>
<evidence type="ECO:0008006" key="3">
    <source>
        <dbReference type="Google" id="ProtNLM"/>
    </source>
</evidence>
<protein>
    <recommendedName>
        <fullName evidence="3">DUF4440 domain-containing protein</fullName>
    </recommendedName>
</protein>
<accession>A0A815X5M1</accession>
<reference evidence="1" key="1">
    <citation type="submission" date="2021-02" db="EMBL/GenBank/DDBJ databases">
        <authorList>
            <person name="Nowell W R."/>
        </authorList>
    </citation>
    <scope>NUCLEOTIDE SEQUENCE</scope>
</reference>
<organism evidence="1 2">
    <name type="scientific">Adineta ricciae</name>
    <name type="common">Rotifer</name>
    <dbReference type="NCBI Taxonomy" id="249248"/>
    <lineage>
        <taxon>Eukaryota</taxon>
        <taxon>Metazoa</taxon>
        <taxon>Spiralia</taxon>
        <taxon>Gnathifera</taxon>
        <taxon>Rotifera</taxon>
        <taxon>Eurotatoria</taxon>
        <taxon>Bdelloidea</taxon>
        <taxon>Adinetida</taxon>
        <taxon>Adinetidae</taxon>
        <taxon>Adineta</taxon>
    </lineage>
</organism>
<dbReference type="EMBL" id="CAJNOR010005212">
    <property type="protein sequence ID" value="CAF1551662.1"/>
    <property type="molecule type" value="Genomic_DNA"/>
</dbReference>
<proteinExistence type="predicted"/>
<comment type="caution">
    <text evidence="1">The sequence shown here is derived from an EMBL/GenBank/DDBJ whole genome shotgun (WGS) entry which is preliminary data.</text>
</comment>
<dbReference type="Proteomes" id="UP000663828">
    <property type="component" value="Unassembled WGS sequence"/>
</dbReference>
<dbReference type="AlphaFoldDB" id="A0A815X5M1"/>
<dbReference type="Gene3D" id="3.10.450.50">
    <property type="match status" value="1"/>
</dbReference>
<keyword evidence="2" id="KW-1185">Reference proteome</keyword>
<name>A0A815X5M1_ADIRI</name>
<evidence type="ECO:0000313" key="1">
    <source>
        <dbReference type="EMBL" id="CAF1551662.1"/>
    </source>
</evidence>